<reference evidence="3 4" key="1">
    <citation type="submission" date="2019-12" db="EMBL/GenBank/DDBJ databases">
        <title>Genomic-based taxomic classification of the family Erythrobacteraceae.</title>
        <authorList>
            <person name="Xu L."/>
        </authorList>
    </citation>
    <scope>NUCLEOTIDE SEQUENCE [LARGE SCALE GENOMIC DNA]</scope>
    <source>
        <strain evidence="3 4">JCM 10282</strain>
    </source>
</reference>
<dbReference type="SUPFAM" id="SSF63829">
    <property type="entry name" value="Calcium-dependent phosphotriesterase"/>
    <property type="match status" value="1"/>
</dbReference>
<protein>
    <recommendedName>
        <fullName evidence="6">SMP-30/Gluconolactonase/LRE-like region domain-containing protein</fullName>
    </recommendedName>
</protein>
<name>A0A6I4UK40_9SPHN</name>
<evidence type="ECO:0000313" key="5">
    <source>
        <dbReference type="Proteomes" id="UP000548685"/>
    </source>
</evidence>
<proteinExistence type="predicted"/>
<dbReference type="EMBL" id="JACICE010000002">
    <property type="protein sequence ID" value="MBB3775942.1"/>
    <property type="molecule type" value="Genomic_DNA"/>
</dbReference>
<accession>A0A6I4UK40</accession>
<keyword evidence="5" id="KW-1185">Reference proteome</keyword>
<evidence type="ECO:0000313" key="2">
    <source>
        <dbReference type="EMBL" id="MBB3775942.1"/>
    </source>
</evidence>
<evidence type="ECO:0000313" key="4">
    <source>
        <dbReference type="Proteomes" id="UP000430021"/>
    </source>
</evidence>
<comment type="caution">
    <text evidence="3">The sequence shown here is derived from an EMBL/GenBank/DDBJ whole genome shotgun (WGS) entry which is preliminary data.</text>
</comment>
<dbReference type="AlphaFoldDB" id="A0A6I4UK40"/>
<organism evidence="3 4">
    <name type="scientific">Erythrobacter ramosus</name>
    <dbReference type="NCBI Taxonomy" id="35811"/>
    <lineage>
        <taxon>Bacteria</taxon>
        <taxon>Pseudomonadati</taxon>
        <taxon>Pseudomonadota</taxon>
        <taxon>Alphaproteobacteria</taxon>
        <taxon>Sphingomonadales</taxon>
        <taxon>Erythrobacteraceae</taxon>
        <taxon>Erythrobacter/Porphyrobacter group</taxon>
        <taxon>Erythrobacter</taxon>
    </lineage>
</organism>
<gene>
    <name evidence="2" type="ORF">FHS52_001911</name>
    <name evidence="3" type="ORF">GRI59_10160</name>
</gene>
<sequence length="409" mass="42359">MKALAAALAVLLLAPLGAEEPPAWRAVDPATGAIADVAGLEQLARDFPDSASVRLRLFNAQLEAGDCAGALASLAWLRERGHVFSERAQAQIPVLIGAAHAEAARALLLPTAEVVAASTIFDEVQAEAGLIESVFVAPNGIEALATSVSLRSVYARGPGDAWEEIATPRAYALSGIVSAPDGRTGWIASGNIDGSPVDPERFSGLIGLTGEPSEFRLIPAPAGVAVSDLAAGPDGTVYASDPVGGGIYRASPSAAELSALVGPGALRSPQGLAVSADGARLYVSDYRYGLAVIELASGALTRLSSDVPAALDGVDGLWLHGRELIAVQNGTSPMRISAFALSEDGTRIIGHLILEQAHPDWTEPLGGSIAKGALYYVATGQWDRYEQGRLRDGMTAIPSVIRRLRLAPR</sequence>
<dbReference type="Proteomes" id="UP000430021">
    <property type="component" value="Unassembled WGS sequence"/>
</dbReference>
<keyword evidence="1" id="KW-0732">Signal</keyword>
<feature type="chain" id="PRO_5026024811" description="SMP-30/Gluconolactonase/LRE-like region domain-containing protein" evidence="1">
    <location>
        <begin position="19"/>
        <end position="409"/>
    </location>
</feature>
<feature type="signal peptide" evidence="1">
    <location>
        <begin position="1"/>
        <end position="18"/>
    </location>
</feature>
<evidence type="ECO:0000256" key="1">
    <source>
        <dbReference type="SAM" id="SignalP"/>
    </source>
</evidence>
<evidence type="ECO:0000313" key="3">
    <source>
        <dbReference type="EMBL" id="MXP38968.1"/>
    </source>
</evidence>
<dbReference type="InterPro" id="IPR011042">
    <property type="entry name" value="6-blade_b-propeller_TolB-like"/>
</dbReference>
<dbReference type="EMBL" id="WTYB01000002">
    <property type="protein sequence ID" value="MXP38968.1"/>
    <property type="molecule type" value="Genomic_DNA"/>
</dbReference>
<dbReference type="RefSeq" id="WP_160761055.1">
    <property type="nucleotide sequence ID" value="NZ_BAAADZ010000010.1"/>
</dbReference>
<dbReference type="Gene3D" id="2.120.10.30">
    <property type="entry name" value="TolB, C-terminal domain"/>
    <property type="match status" value="1"/>
</dbReference>
<dbReference type="OrthoDB" id="8584394at2"/>
<reference evidence="2 5" key="2">
    <citation type="submission" date="2020-08" db="EMBL/GenBank/DDBJ databases">
        <title>Genomic Encyclopedia of Type Strains, Phase IV (KMG-IV): sequencing the most valuable type-strain genomes for metagenomic binning, comparative biology and taxonomic classification.</title>
        <authorList>
            <person name="Goeker M."/>
        </authorList>
    </citation>
    <scope>NUCLEOTIDE SEQUENCE [LARGE SCALE GENOMIC DNA]</scope>
    <source>
        <strain evidence="2 5">DSM 8510</strain>
    </source>
</reference>
<evidence type="ECO:0008006" key="6">
    <source>
        <dbReference type="Google" id="ProtNLM"/>
    </source>
</evidence>
<dbReference type="Proteomes" id="UP000548685">
    <property type="component" value="Unassembled WGS sequence"/>
</dbReference>